<gene>
    <name evidence="12" type="ORF">NCGR_LOCUS4736</name>
</gene>
<protein>
    <recommendedName>
        <fullName evidence="11">Leucine-rich repeat-containing N-terminal plant-type domain-containing protein</fullName>
    </recommendedName>
</protein>
<keyword evidence="3" id="KW-0812">Transmembrane</keyword>
<dbReference type="Pfam" id="PF08263">
    <property type="entry name" value="LRRNT_2"/>
    <property type="match status" value="2"/>
</dbReference>
<evidence type="ECO:0000256" key="3">
    <source>
        <dbReference type="ARBA" id="ARBA00022692"/>
    </source>
</evidence>
<evidence type="ECO:0000256" key="5">
    <source>
        <dbReference type="ARBA" id="ARBA00022737"/>
    </source>
</evidence>
<dbReference type="Gene3D" id="3.80.10.10">
    <property type="entry name" value="Ribonuclease Inhibitor"/>
    <property type="match status" value="2"/>
</dbReference>
<evidence type="ECO:0000256" key="8">
    <source>
        <dbReference type="ARBA" id="ARBA00023170"/>
    </source>
</evidence>
<dbReference type="Proteomes" id="UP000604825">
    <property type="component" value="Unassembled WGS sequence"/>
</dbReference>
<evidence type="ECO:0000256" key="2">
    <source>
        <dbReference type="ARBA" id="ARBA00022614"/>
    </source>
</evidence>
<organism evidence="12 13">
    <name type="scientific">Miscanthus lutarioriparius</name>
    <dbReference type="NCBI Taxonomy" id="422564"/>
    <lineage>
        <taxon>Eukaryota</taxon>
        <taxon>Viridiplantae</taxon>
        <taxon>Streptophyta</taxon>
        <taxon>Embryophyta</taxon>
        <taxon>Tracheophyta</taxon>
        <taxon>Spermatophyta</taxon>
        <taxon>Magnoliopsida</taxon>
        <taxon>Liliopsida</taxon>
        <taxon>Poales</taxon>
        <taxon>Poaceae</taxon>
        <taxon>PACMAD clade</taxon>
        <taxon>Panicoideae</taxon>
        <taxon>Andropogonodae</taxon>
        <taxon>Andropogoneae</taxon>
        <taxon>Saccharinae</taxon>
        <taxon>Miscanthus</taxon>
    </lineage>
</organism>
<proteinExistence type="predicted"/>
<dbReference type="AlphaFoldDB" id="A0A811MNC0"/>
<keyword evidence="2" id="KW-0433">Leucine-rich repeat</keyword>
<dbReference type="InterPro" id="IPR013210">
    <property type="entry name" value="LRR_N_plant-typ"/>
</dbReference>
<dbReference type="InterPro" id="IPR032675">
    <property type="entry name" value="LRR_dom_sf"/>
</dbReference>
<name>A0A811MNC0_9POAL</name>
<evidence type="ECO:0000256" key="7">
    <source>
        <dbReference type="ARBA" id="ARBA00023136"/>
    </source>
</evidence>
<comment type="caution">
    <text evidence="12">The sequence shown here is derived from an EMBL/GenBank/DDBJ whole genome shotgun (WGS) entry which is preliminary data.</text>
</comment>
<evidence type="ECO:0000256" key="10">
    <source>
        <dbReference type="SAM" id="MobiDB-lite"/>
    </source>
</evidence>
<keyword evidence="9" id="KW-0325">Glycoprotein</keyword>
<comment type="subcellular location">
    <subcellularLocation>
        <location evidence="1">Membrane</location>
        <topology evidence="1">Single-pass membrane protein</topology>
    </subcellularLocation>
</comment>
<evidence type="ECO:0000259" key="11">
    <source>
        <dbReference type="Pfam" id="PF08263"/>
    </source>
</evidence>
<keyword evidence="4" id="KW-0732">Signal</keyword>
<dbReference type="PANTHER" id="PTHR47986">
    <property type="entry name" value="OSJNBA0070M12.3 PROTEIN"/>
    <property type="match status" value="1"/>
</dbReference>
<keyword evidence="13" id="KW-1185">Reference proteome</keyword>
<feature type="domain" description="Leucine-rich repeat-containing N-terminal plant-type" evidence="11">
    <location>
        <begin position="56"/>
        <end position="92"/>
    </location>
</feature>
<dbReference type="FunFam" id="3.80.10.10:FF:000129">
    <property type="entry name" value="Leucine-rich repeat receptor-like kinase"/>
    <property type="match status" value="2"/>
</dbReference>
<dbReference type="InterPro" id="IPR052422">
    <property type="entry name" value="Auxin_Ser/Thr_Kinase"/>
</dbReference>
<evidence type="ECO:0000313" key="13">
    <source>
        <dbReference type="Proteomes" id="UP000604825"/>
    </source>
</evidence>
<reference evidence="12" key="1">
    <citation type="submission" date="2020-10" db="EMBL/GenBank/DDBJ databases">
        <authorList>
            <person name="Han B."/>
            <person name="Lu T."/>
            <person name="Zhao Q."/>
            <person name="Huang X."/>
            <person name="Zhao Y."/>
        </authorList>
    </citation>
    <scope>NUCLEOTIDE SEQUENCE</scope>
</reference>
<dbReference type="EMBL" id="CAJGYO010000001">
    <property type="protein sequence ID" value="CAD6207112.1"/>
    <property type="molecule type" value="Genomic_DNA"/>
</dbReference>
<feature type="compositionally biased region" description="Polar residues" evidence="10">
    <location>
        <begin position="18"/>
        <end position="29"/>
    </location>
</feature>
<dbReference type="InterPro" id="IPR001611">
    <property type="entry name" value="Leu-rich_rpt"/>
</dbReference>
<keyword evidence="5" id="KW-0677">Repeat</keyword>
<keyword evidence="6" id="KW-1133">Transmembrane helix</keyword>
<evidence type="ECO:0000256" key="9">
    <source>
        <dbReference type="ARBA" id="ARBA00023180"/>
    </source>
</evidence>
<evidence type="ECO:0000256" key="1">
    <source>
        <dbReference type="ARBA" id="ARBA00004167"/>
    </source>
</evidence>
<feature type="region of interest" description="Disordered" evidence="10">
    <location>
        <begin position="1"/>
        <end position="29"/>
    </location>
</feature>
<accession>A0A811MNC0</accession>
<dbReference type="Pfam" id="PF00560">
    <property type="entry name" value="LRR_1"/>
    <property type="match status" value="2"/>
</dbReference>
<keyword evidence="8" id="KW-0675">Receptor</keyword>
<sequence length="348" mass="35910">MATIHRVQLPTQPDKVTMPTTAHRQESTTTGTRKKGLLVLLLSCCLAAAAAVGMEPSDASAIADLVQSLATPPSSWTAGGDACTTFEGITCSASGRVTAIDLAGKGLAGTLPPSLSSLTALESLQLRGNSLTGVVPAVLGEIATLRNVSLSGNFLQGPVPRFAKGVAADDVVDGNSFCSDEPGRPCSAQVSALLRVAEGFGYPVSLARTWRGNDPCQSWQGLACVTEPDVSRIFLHAANFSGTISPAMANLTELRRLDLGENRLAGEIPDALATLPKLGFLDVTNNRLTGQLPKFRPSVRVLSDGNAFWAPSPSPSLSRDAAAAAASSKLNAGSILIVIGVLVALLVT</sequence>
<evidence type="ECO:0000313" key="12">
    <source>
        <dbReference type="EMBL" id="CAD6207112.1"/>
    </source>
</evidence>
<dbReference type="GO" id="GO:0016020">
    <property type="term" value="C:membrane"/>
    <property type="evidence" value="ECO:0007669"/>
    <property type="project" value="UniProtKB-SubCell"/>
</dbReference>
<dbReference type="PANTHER" id="PTHR47986:SF34">
    <property type="entry name" value="RECEPTOR-LIKE KINASE TMK2"/>
    <property type="match status" value="1"/>
</dbReference>
<dbReference type="OrthoDB" id="682222at2759"/>
<evidence type="ECO:0000256" key="4">
    <source>
        <dbReference type="ARBA" id="ARBA00022729"/>
    </source>
</evidence>
<feature type="domain" description="Leucine-rich repeat-containing N-terminal plant-type" evidence="11">
    <location>
        <begin position="188"/>
        <end position="224"/>
    </location>
</feature>
<dbReference type="SUPFAM" id="SSF52047">
    <property type="entry name" value="RNI-like"/>
    <property type="match status" value="1"/>
</dbReference>
<keyword evidence="7" id="KW-0472">Membrane</keyword>
<evidence type="ECO:0000256" key="6">
    <source>
        <dbReference type="ARBA" id="ARBA00022989"/>
    </source>
</evidence>